<dbReference type="AlphaFoldDB" id="A0A9N8YQF0"/>
<evidence type="ECO:0000259" key="3">
    <source>
        <dbReference type="Pfam" id="PF00188"/>
    </source>
</evidence>
<organism evidence="4 5">
    <name type="scientific">Diversispora eburnea</name>
    <dbReference type="NCBI Taxonomy" id="1213867"/>
    <lineage>
        <taxon>Eukaryota</taxon>
        <taxon>Fungi</taxon>
        <taxon>Fungi incertae sedis</taxon>
        <taxon>Mucoromycota</taxon>
        <taxon>Glomeromycotina</taxon>
        <taxon>Glomeromycetes</taxon>
        <taxon>Diversisporales</taxon>
        <taxon>Diversisporaceae</taxon>
        <taxon>Diversispora</taxon>
    </lineage>
</organism>
<evidence type="ECO:0000313" key="4">
    <source>
        <dbReference type="EMBL" id="CAG8439298.1"/>
    </source>
</evidence>
<keyword evidence="2" id="KW-0732">Signal</keyword>
<dbReference type="InterPro" id="IPR035940">
    <property type="entry name" value="CAP_sf"/>
</dbReference>
<reference evidence="4" key="1">
    <citation type="submission" date="2021-06" db="EMBL/GenBank/DDBJ databases">
        <authorList>
            <person name="Kallberg Y."/>
            <person name="Tangrot J."/>
            <person name="Rosling A."/>
        </authorList>
    </citation>
    <scope>NUCLEOTIDE SEQUENCE</scope>
    <source>
        <strain evidence="4">AZ414A</strain>
    </source>
</reference>
<dbReference type="Proteomes" id="UP000789706">
    <property type="component" value="Unassembled WGS sequence"/>
</dbReference>
<evidence type="ECO:0000313" key="5">
    <source>
        <dbReference type="Proteomes" id="UP000789706"/>
    </source>
</evidence>
<dbReference type="CDD" id="cd05379">
    <property type="entry name" value="CAP_bacterial"/>
    <property type="match status" value="1"/>
</dbReference>
<protein>
    <submittedName>
        <fullName evidence="4">6550_t:CDS:1</fullName>
    </submittedName>
</protein>
<accession>A0A9N8YQF0</accession>
<dbReference type="PANTHER" id="PTHR31157">
    <property type="entry name" value="SCP DOMAIN-CONTAINING PROTEIN"/>
    <property type="match status" value="1"/>
</dbReference>
<feature type="compositionally biased region" description="Low complexity" evidence="1">
    <location>
        <begin position="158"/>
        <end position="257"/>
    </location>
</feature>
<sequence length="292" mass="31125">MVATTMKYLLLFYICASLFMAVNAWSAEKIRDLVNAERSKAGLQPVELDARLNKAIKVQVDYCVSTNSLTHDNPQAGPLGDRITAQGYRWSTCGENLASGFSTEEAVMNAWMTSAGHRANIMNGKFKHMGVYSSQTTWGQDFGALLDNGPAVPPSGSNPPATTSNSATTSRSSTTTSRPATTSNSATTSRSSTTTSRPATTSTTSRSSTTSSRPSTTANAATTTTSSRSSTTANAATTTTTKPTTVTSRFTTVTVRQSTRRHTHTYNRNRNSTKKVIRVKTKTRASGCPTSA</sequence>
<evidence type="ECO:0000256" key="1">
    <source>
        <dbReference type="SAM" id="MobiDB-lite"/>
    </source>
</evidence>
<dbReference type="Pfam" id="PF00188">
    <property type="entry name" value="CAP"/>
    <property type="match status" value="1"/>
</dbReference>
<feature type="compositionally biased region" description="Basic residues" evidence="1">
    <location>
        <begin position="258"/>
        <end position="273"/>
    </location>
</feature>
<feature type="chain" id="PRO_5040144004" evidence="2">
    <location>
        <begin position="25"/>
        <end position="292"/>
    </location>
</feature>
<dbReference type="EMBL" id="CAJVPK010000056">
    <property type="protein sequence ID" value="CAG8439298.1"/>
    <property type="molecule type" value="Genomic_DNA"/>
</dbReference>
<comment type="caution">
    <text evidence="4">The sequence shown here is derived from an EMBL/GenBank/DDBJ whole genome shotgun (WGS) entry which is preliminary data.</text>
</comment>
<dbReference type="InterPro" id="IPR014044">
    <property type="entry name" value="CAP_dom"/>
</dbReference>
<evidence type="ECO:0000256" key="2">
    <source>
        <dbReference type="SAM" id="SignalP"/>
    </source>
</evidence>
<dbReference type="OrthoDB" id="568194at2759"/>
<proteinExistence type="predicted"/>
<feature type="signal peptide" evidence="2">
    <location>
        <begin position="1"/>
        <end position="24"/>
    </location>
</feature>
<feature type="region of interest" description="Disordered" evidence="1">
    <location>
        <begin position="143"/>
        <end position="273"/>
    </location>
</feature>
<keyword evidence="5" id="KW-1185">Reference proteome</keyword>
<feature type="domain" description="SCP" evidence="3">
    <location>
        <begin position="32"/>
        <end position="138"/>
    </location>
</feature>
<dbReference type="Gene3D" id="3.40.33.10">
    <property type="entry name" value="CAP"/>
    <property type="match status" value="1"/>
</dbReference>
<dbReference type="SUPFAM" id="SSF55797">
    <property type="entry name" value="PR-1-like"/>
    <property type="match status" value="1"/>
</dbReference>
<gene>
    <name evidence="4" type="ORF">DEBURN_LOCUS1307</name>
</gene>
<dbReference type="PANTHER" id="PTHR31157:SF1">
    <property type="entry name" value="SCP DOMAIN-CONTAINING PROTEIN"/>
    <property type="match status" value="1"/>
</dbReference>
<name>A0A9N8YQF0_9GLOM</name>